<dbReference type="GO" id="GO:0016853">
    <property type="term" value="F:isomerase activity"/>
    <property type="evidence" value="ECO:0007669"/>
    <property type="project" value="UniProtKB-KW"/>
</dbReference>
<evidence type="ECO:0000256" key="3">
    <source>
        <dbReference type="SAM" id="MobiDB-lite"/>
    </source>
</evidence>
<dbReference type="InterPro" id="IPR029000">
    <property type="entry name" value="Cyclophilin-like_dom_sf"/>
</dbReference>
<comment type="function">
    <text evidence="1 2">PPIases accelerate the folding of proteins. It catalyzes the cis-trans isomerization of proline imidic peptide bonds in oligopeptides.</text>
</comment>
<evidence type="ECO:0000313" key="6">
    <source>
        <dbReference type="EMBL" id="MCG7323734.1"/>
    </source>
</evidence>
<keyword evidence="7" id="KW-1185">Reference proteome</keyword>
<dbReference type="EC" id="5.2.1.8" evidence="2"/>
<feature type="region of interest" description="Disordered" evidence="3">
    <location>
        <begin position="258"/>
        <end position="287"/>
    </location>
</feature>
<keyword evidence="4" id="KW-0472">Membrane</keyword>
<feature type="compositionally biased region" description="Low complexity" evidence="3">
    <location>
        <begin position="62"/>
        <end position="94"/>
    </location>
</feature>
<keyword evidence="2" id="KW-0697">Rotamase</keyword>
<feature type="region of interest" description="Disordered" evidence="3">
    <location>
        <begin position="57"/>
        <end position="104"/>
    </location>
</feature>
<feature type="region of interest" description="Disordered" evidence="3">
    <location>
        <begin position="1"/>
        <end position="30"/>
    </location>
</feature>
<accession>A0ABS9Q787</accession>
<comment type="catalytic activity">
    <reaction evidence="2">
        <text>[protein]-peptidylproline (omega=180) = [protein]-peptidylproline (omega=0)</text>
        <dbReference type="Rhea" id="RHEA:16237"/>
        <dbReference type="Rhea" id="RHEA-COMP:10747"/>
        <dbReference type="Rhea" id="RHEA-COMP:10748"/>
        <dbReference type="ChEBI" id="CHEBI:83833"/>
        <dbReference type="ChEBI" id="CHEBI:83834"/>
        <dbReference type="EC" id="5.2.1.8"/>
    </reaction>
</comment>
<keyword evidence="4" id="KW-1133">Transmembrane helix</keyword>
<gene>
    <name evidence="6" type="ORF">MHL29_17830</name>
</gene>
<keyword evidence="4" id="KW-0812">Transmembrane</keyword>
<name>A0ABS9Q787_9MICO</name>
<evidence type="ECO:0000313" key="7">
    <source>
        <dbReference type="Proteomes" id="UP001521931"/>
    </source>
</evidence>
<evidence type="ECO:0000256" key="2">
    <source>
        <dbReference type="RuleBase" id="RU363019"/>
    </source>
</evidence>
<comment type="caution">
    <text evidence="6">The sequence shown here is derived from an EMBL/GenBank/DDBJ whole genome shotgun (WGS) entry which is preliminary data.</text>
</comment>
<dbReference type="InterPro" id="IPR002130">
    <property type="entry name" value="Cyclophilin-type_PPIase_dom"/>
</dbReference>
<proteinExistence type="inferred from homology"/>
<dbReference type="Proteomes" id="UP001521931">
    <property type="component" value="Unassembled WGS sequence"/>
</dbReference>
<dbReference type="PANTHER" id="PTHR45625">
    <property type="entry name" value="PEPTIDYL-PROLYL CIS-TRANS ISOMERASE-RELATED"/>
    <property type="match status" value="1"/>
</dbReference>
<feature type="domain" description="PPIase cyclophilin-type" evidence="5">
    <location>
        <begin position="132"/>
        <end position="282"/>
    </location>
</feature>
<organism evidence="6 7">
    <name type="scientific">Arsenicicoccus bolidensis</name>
    <dbReference type="NCBI Taxonomy" id="229480"/>
    <lineage>
        <taxon>Bacteria</taxon>
        <taxon>Bacillati</taxon>
        <taxon>Actinomycetota</taxon>
        <taxon>Actinomycetes</taxon>
        <taxon>Micrococcales</taxon>
        <taxon>Intrasporangiaceae</taxon>
        <taxon>Arsenicicoccus</taxon>
    </lineage>
</organism>
<dbReference type="SUPFAM" id="SSF50891">
    <property type="entry name" value="Cyclophilin-like"/>
    <property type="match status" value="1"/>
</dbReference>
<dbReference type="InterPro" id="IPR044666">
    <property type="entry name" value="Cyclophilin_A-like"/>
</dbReference>
<sequence>MTREQERARARRRHDKVQAAQQRKAEKRERTRRLVAVIATVAIVLATVVGVALSMRPRGDSTDAAGATAASTPAATPSGIPPSGAAAPTGTASGRCTTPPALQTKPKQFTAVPDKATAEGATWVATLRTSCGPVTLELDGKAAPQTVASFLHLAREGYWAPSPCHRLTTGGLSVLQCGDPTGTGASSPGYGFGIENAPADGAYPRGVIAMARTQDPNSNGGQFFVVHQASTLPTDGGGYSIFGKVTGGMDIVDQIAAAGSDDSNGQGDGRPKTPISILEVSVTKKKA</sequence>
<protein>
    <recommendedName>
        <fullName evidence="2">Peptidyl-prolyl cis-trans isomerase</fullName>
        <shortName evidence="2">PPIase</shortName>
        <ecNumber evidence="2">5.2.1.8</ecNumber>
    </recommendedName>
</protein>
<evidence type="ECO:0000256" key="4">
    <source>
        <dbReference type="SAM" id="Phobius"/>
    </source>
</evidence>
<dbReference type="PRINTS" id="PR00153">
    <property type="entry name" value="CSAPPISMRASE"/>
</dbReference>
<dbReference type="CDD" id="cd00317">
    <property type="entry name" value="cyclophilin"/>
    <property type="match status" value="1"/>
</dbReference>
<dbReference type="PANTHER" id="PTHR45625:SF3">
    <property type="entry name" value="PEPTIDYL-PROLYL CIS-TRANS ISOMERASE B-RELATED"/>
    <property type="match status" value="1"/>
</dbReference>
<evidence type="ECO:0000256" key="1">
    <source>
        <dbReference type="ARBA" id="ARBA00002388"/>
    </source>
</evidence>
<dbReference type="Gene3D" id="2.40.100.10">
    <property type="entry name" value="Cyclophilin-like"/>
    <property type="match status" value="1"/>
</dbReference>
<dbReference type="Pfam" id="PF00160">
    <property type="entry name" value="Pro_isomerase"/>
    <property type="match status" value="1"/>
</dbReference>
<feature type="transmembrane region" description="Helical" evidence="4">
    <location>
        <begin position="34"/>
        <end position="55"/>
    </location>
</feature>
<reference evidence="6 7" key="1">
    <citation type="submission" date="2022-02" db="EMBL/GenBank/DDBJ databases">
        <title>Uncovering new skin microbiome diversity through culturing and metagenomics.</title>
        <authorList>
            <person name="Conlan S."/>
            <person name="Deming C."/>
            <person name="Nisc Comparative Sequencing Program N."/>
            <person name="Segre J.A."/>
        </authorList>
    </citation>
    <scope>NUCLEOTIDE SEQUENCE [LARGE SCALE GENOMIC DNA]</scope>
    <source>
        <strain evidence="6 7">ACRQZ</strain>
    </source>
</reference>
<dbReference type="PROSITE" id="PS50072">
    <property type="entry name" value="CSA_PPIASE_2"/>
    <property type="match status" value="1"/>
</dbReference>
<evidence type="ECO:0000259" key="5">
    <source>
        <dbReference type="PROSITE" id="PS50072"/>
    </source>
</evidence>
<dbReference type="RefSeq" id="WP_239266592.1">
    <property type="nucleotide sequence ID" value="NZ_JAKRCV010000103.1"/>
</dbReference>
<comment type="similarity">
    <text evidence="2">Belongs to the cyclophilin-type PPIase family.</text>
</comment>
<keyword evidence="2 6" id="KW-0413">Isomerase</keyword>
<dbReference type="EMBL" id="JAKRCV010000103">
    <property type="protein sequence ID" value="MCG7323734.1"/>
    <property type="molecule type" value="Genomic_DNA"/>
</dbReference>